<keyword evidence="3" id="KW-1185">Reference proteome</keyword>
<dbReference type="InterPro" id="IPR004291">
    <property type="entry name" value="Transposase_IS66_central"/>
</dbReference>
<gene>
    <name evidence="2" type="ORF">IMCC3135_04505</name>
</gene>
<dbReference type="AlphaFoldDB" id="A0A2Z2NV66"/>
<dbReference type="Proteomes" id="UP000250079">
    <property type="component" value="Chromosome"/>
</dbReference>
<dbReference type="PANTHER" id="PTHR33678">
    <property type="entry name" value="BLL1576 PROTEIN"/>
    <property type="match status" value="1"/>
</dbReference>
<evidence type="ECO:0000313" key="3">
    <source>
        <dbReference type="Proteomes" id="UP000250079"/>
    </source>
</evidence>
<dbReference type="InterPro" id="IPR052344">
    <property type="entry name" value="Transposase-related"/>
</dbReference>
<name>A0A2Z2NV66_9GAMM</name>
<sequence length="95" mass="10905">MKNLHDRLFRYKAETLAFLYDLTLPFDNNLAERDVRMIKAKLKISGCFRSEQGADIFCRIRSYISTAKKQGRNVLDSLRESFQGQAFNPAIVSVG</sequence>
<reference evidence="2 3" key="1">
    <citation type="submission" date="2016-12" db="EMBL/GenBank/DDBJ databases">
        <authorList>
            <person name="Song W.-J."/>
            <person name="Kurnit D.M."/>
        </authorList>
    </citation>
    <scope>NUCLEOTIDE SEQUENCE [LARGE SCALE GENOMIC DNA]</scope>
    <source>
        <strain evidence="2 3">IMCC3135</strain>
    </source>
</reference>
<organism evidence="2 3">
    <name type="scientific">Granulosicoccus antarcticus IMCC3135</name>
    <dbReference type="NCBI Taxonomy" id="1192854"/>
    <lineage>
        <taxon>Bacteria</taxon>
        <taxon>Pseudomonadati</taxon>
        <taxon>Pseudomonadota</taxon>
        <taxon>Gammaproteobacteria</taxon>
        <taxon>Chromatiales</taxon>
        <taxon>Granulosicoccaceae</taxon>
        <taxon>Granulosicoccus</taxon>
    </lineage>
</organism>
<evidence type="ECO:0000259" key="1">
    <source>
        <dbReference type="Pfam" id="PF03050"/>
    </source>
</evidence>
<dbReference type="EMBL" id="CP018632">
    <property type="protein sequence ID" value="ASJ71014.1"/>
    <property type="molecule type" value="Genomic_DNA"/>
</dbReference>
<proteinExistence type="predicted"/>
<dbReference type="PANTHER" id="PTHR33678:SF1">
    <property type="entry name" value="BLL1576 PROTEIN"/>
    <property type="match status" value="1"/>
</dbReference>
<evidence type="ECO:0000313" key="2">
    <source>
        <dbReference type="EMBL" id="ASJ71014.1"/>
    </source>
</evidence>
<feature type="domain" description="Transposase IS66 central" evidence="1">
    <location>
        <begin position="2"/>
        <end position="55"/>
    </location>
</feature>
<dbReference type="Pfam" id="PF03050">
    <property type="entry name" value="DDE_Tnp_IS66"/>
    <property type="match status" value="1"/>
</dbReference>
<protein>
    <recommendedName>
        <fullName evidence="1">Transposase IS66 central domain-containing protein</fullName>
    </recommendedName>
</protein>
<accession>A0A2Z2NV66</accession>
<dbReference type="KEGG" id="gai:IMCC3135_04505"/>